<keyword evidence="5" id="KW-1185">Reference proteome</keyword>
<dbReference type="AlphaFoldDB" id="A0A967BAF7"/>
<name>A0A967BAF7_9PROT</name>
<evidence type="ECO:0000313" key="5">
    <source>
        <dbReference type="Proteomes" id="UP000597459"/>
    </source>
</evidence>
<dbReference type="PANTHER" id="PTHR44591">
    <property type="entry name" value="STRESS RESPONSE REGULATOR PROTEIN 1"/>
    <property type="match status" value="1"/>
</dbReference>
<dbReference type="InterPro" id="IPR001789">
    <property type="entry name" value="Sig_transdc_resp-reg_receiver"/>
</dbReference>
<protein>
    <submittedName>
        <fullName evidence="4">Response regulator</fullName>
    </submittedName>
</protein>
<feature type="modified residue" description="4-aspartylphosphate" evidence="2">
    <location>
        <position position="55"/>
    </location>
</feature>
<dbReference type="InterPro" id="IPR011006">
    <property type="entry name" value="CheY-like_superfamily"/>
</dbReference>
<gene>
    <name evidence="4" type="ORF">GOB87_14400</name>
</gene>
<dbReference type="InterPro" id="IPR050595">
    <property type="entry name" value="Bact_response_regulator"/>
</dbReference>
<keyword evidence="1 2" id="KW-0597">Phosphoprotein</keyword>
<dbReference type="SMART" id="SM00448">
    <property type="entry name" value="REC"/>
    <property type="match status" value="1"/>
</dbReference>
<reference evidence="4" key="1">
    <citation type="submission" date="2019-11" db="EMBL/GenBank/DDBJ databases">
        <title>Description of new Acetobacter species.</title>
        <authorList>
            <person name="Cleenwerck I."/>
            <person name="Sombolestani A.S."/>
        </authorList>
    </citation>
    <scope>NUCLEOTIDE SEQUENCE</scope>
    <source>
        <strain evidence="4">LMG 1626</strain>
    </source>
</reference>
<comment type="caution">
    <text evidence="4">The sequence shown here is derived from an EMBL/GenBank/DDBJ whole genome shotgun (WGS) entry which is preliminary data.</text>
</comment>
<evidence type="ECO:0000313" key="4">
    <source>
        <dbReference type="EMBL" id="NHO55121.1"/>
    </source>
</evidence>
<organism evidence="4 5">
    <name type="scientific">Acetobacter estunensis</name>
    <dbReference type="NCBI Taxonomy" id="104097"/>
    <lineage>
        <taxon>Bacteria</taxon>
        <taxon>Pseudomonadati</taxon>
        <taxon>Pseudomonadota</taxon>
        <taxon>Alphaproteobacteria</taxon>
        <taxon>Acetobacterales</taxon>
        <taxon>Acetobacteraceae</taxon>
        <taxon>Acetobacter</taxon>
    </lineage>
</organism>
<proteinExistence type="predicted"/>
<dbReference type="GO" id="GO:0000160">
    <property type="term" value="P:phosphorelay signal transduction system"/>
    <property type="evidence" value="ECO:0007669"/>
    <property type="project" value="InterPro"/>
</dbReference>
<evidence type="ECO:0000256" key="1">
    <source>
        <dbReference type="ARBA" id="ARBA00022553"/>
    </source>
</evidence>
<accession>A0A967BAF7</accession>
<sequence length="156" mass="17640">MKLIAIVDDQASKRTAFEQLARSVSSAVEVETFARPTDALTRFDNEHYPDLLITDFKMPEMDGATFIGKVRECGWGHDVPIIVVTAHDERKCRLKALESGATDFLLSPVDRTEFVTRVRNLLQLGSFRRQARQRRGFLTFCLKSVILCSESCVLCV</sequence>
<evidence type="ECO:0000256" key="2">
    <source>
        <dbReference type="PROSITE-ProRule" id="PRU00169"/>
    </source>
</evidence>
<dbReference type="Proteomes" id="UP000597459">
    <property type="component" value="Unassembled WGS sequence"/>
</dbReference>
<dbReference type="EMBL" id="WOTH01000048">
    <property type="protein sequence ID" value="NHO55121.1"/>
    <property type="molecule type" value="Genomic_DNA"/>
</dbReference>
<evidence type="ECO:0000259" key="3">
    <source>
        <dbReference type="PROSITE" id="PS50110"/>
    </source>
</evidence>
<dbReference type="PANTHER" id="PTHR44591:SF3">
    <property type="entry name" value="RESPONSE REGULATORY DOMAIN-CONTAINING PROTEIN"/>
    <property type="match status" value="1"/>
</dbReference>
<dbReference type="SUPFAM" id="SSF52172">
    <property type="entry name" value="CheY-like"/>
    <property type="match status" value="1"/>
</dbReference>
<dbReference type="Gene3D" id="3.40.50.2300">
    <property type="match status" value="1"/>
</dbReference>
<feature type="domain" description="Response regulatory" evidence="3">
    <location>
        <begin position="3"/>
        <end position="122"/>
    </location>
</feature>
<dbReference type="Pfam" id="PF00072">
    <property type="entry name" value="Response_reg"/>
    <property type="match status" value="1"/>
</dbReference>
<dbReference type="PROSITE" id="PS50110">
    <property type="entry name" value="RESPONSE_REGULATORY"/>
    <property type="match status" value="1"/>
</dbReference>
<dbReference type="RefSeq" id="WP_166318367.1">
    <property type="nucleotide sequence ID" value="NZ_WOTH01000048.1"/>
</dbReference>